<dbReference type="EMBL" id="WJYN01000005">
    <property type="protein sequence ID" value="MRT00032.1"/>
    <property type="molecule type" value="Genomic_DNA"/>
</dbReference>
<dbReference type="AlphaFoldDB" id="A0A7X2HP43"/>
<protein>
    <submittedName>
        <fullName evidence="1">Uncharacterized protein</fullName>
    </submittedName>
</protein>
<gene>
    <name evidence="1" type="ORF">GJQ57_15430</name>
</gene>
<accession>A0A7X2HP43</accession>
<comment type="caution">
    <text evidence="1">The sequence shown here is derived from an EMBL/GenBank/DDBJ whole genome shotgun (WGS) entry which is preliminary data.</text>
</comment>
<name>A0A7X2HP43_RALPI</name>
<organism evidence="1 2">
    <name type="scientific">Ralstonia pickettii</name>
    <name type="common">Burkholderia pickettii</name>
    <dbReference type="NCBI Taxonomy" id="329"/>
    <lineage>
        <taxon>Bacteria</taxon>
        <taxon>Pseudomonadati</taxon>
        <taxon>Pseudomonadota</taxon>
        <taxon>Betaproteobacteria</taxon>
        <taxon>Burkholderiales</taxon>
        <taxon>Burkholderiaceae</taxon>
        <taxon>Ralstonia</taxon>
    </lineage>
</organism>
<evidence type="ECO:0000313" key="1">
    <source>
        <dbReference type="EMBL" id="MRT00032.1"/>
    </source>
</evidence>
<sequence length="94" mass="10304">MDDGHKKAAMTCERWGGLGERHDKLHDSDVLPGLFAGKNAEAVSGQLGRRYRRGLSEWHPDFVLIGSDCIGSVCDLQSVTCDVWCGANWSPPMT</sequence>
<dbReference type="RefSeq" id="WP_139111021.1">
    <property type="nucleotide sequence ID" value="NZ_JACAWZ010000003.1"/>
</dbReference>
<dbReference type="Proteomes" id="UP000441032">
    <property type="component" value="Unassembled WGS sequence"/>
</dbReference>
<reference evidence="1 2" key="1">
    <citation type="submission" date="2019-11" db="EMBL/GenBank/DDBJ databases">
        <title>Phenotypic characterization of an OXA-22 and OXA-60 co-producing Ralstonia pickettii clinical strain.</title>
        <authorList>
            <person name="He F."/>
        </authorList>
    </citation>
    <scope>NUCLEOTIDE SEQUENCE [LARGE SCALE GENOMIC DNA]</scope>
    <source>
        <strain evidence="1 2">PSLESD1</strain>
    </source>
</reference>
<evidence type="ECO:0000313" key="2">
    <source>
        <dbReference type="Proteomes" id="UP000441032"/>
    </source>
</evidence>
<proteinExistence type="predicted"/>